<dbReference type="EMBL" id="JACHEU010000006">
    <property type="protein sequence ID" value="MBB6014565.1"/>
    <property type="molecule type" value="Genomic_DNA"/>
</dbReference>
<evidence type="ECO:0000313" key="3">
    <source>
        <dbReference type="EMBL" id="MBB6014565.1"/>
    </source>
</evidence>
<evidence type="ECO:0000313" key="4">
    <source>
        <dbReference type="Proteomes" id="UP000533306"/>
    </source>
</evidence>
<proteinExistence type="inferred from homology"/>
<dbReference type="Proteomes" id="UP000533306">
    <property type="component" value="Unassembled WGS sequence"/>
</dbReference>
<dbReference type="GO" id="GO:0047617">
    <property type="term" value="F:fatty acyl-CoA hydrolase activity"/>
    <property type="evidence" value="ECO:0007669"/>
    <property type="project" value="TreeGrafter"/>
</dbReference>
<reference evidence="3 4" key="1">
    <citation type="submission" date="2020-08" db="EMBL/GenBank/DDBJ databases">
        <title>Genomic Encyclopedia of Type Strains, Phase IV (KMG-IV): sequencing the most valuable type-strain genomes for metagenomic binning, comparative biology and taxonomic classification.</title>
        <authorList>
            <person name="Goeker M."/>
        </authorList>
    </citation>
    <scope>NUCLEOTIDE SEQUENCE [LARGE SCALE GENOMIC DNA]</scope>
    <source>
        <strain evidence="3 4">DSM 11099</strain>
    </source>
</reference>
<comment type="similarity">
    <text evidence="1">Belongs to the 4-hydroxybenzoyl-CoA thioesterase family.</text>
</comment>
<organism evidence="3 4">
    <name type="scientific">Aquamicrobium lusatiense</name>
    <dbReference type="NCBI Taxonomy" id="89772"/>
    <lineage>
        <taxon>Bacteria</taxon>
        <taxon>Pseudomonadati</taxon>
        <taxon>Pseudomonadota</taxon>
        <taxon>Alphaproteobacteria</taxon>
        <taxon>Hyphomicrobiales</taxon>
        <taxon>Phyllobacteriaceae</taxon>
        <taxon>Aquamicrobium</taxon>
    </lineage>
</organism>
<dbReference type="Pfam" id="PF13279">
    <property type="entry name" value="4HBT_2"/>
    <property type="match status" value="1"/>
</dbReference>
<protein>
    <submittedName>
        <fullName evidence="3">Acyl-CoA thioester hydrolase</fullName>
        <ecNumber evidence="3">3.1.2.-</ecNumber>
    </submittedName>
</protein>
<dbReference type="Gene3D" id="3.10.129.10">
    <property type="entry name" value="Hotdog Thioesterase"/>
    <property type="match status" value="1"/>
</dbReference>
<dbReference type="SUPFAM" id="SSF54637">
    <property type="entry name" value="Thioesterase/thiol ester dehydrase-isomerase"/>
    <property type="match status" value="1"/>
</dbReference>
<dbReference type="InterPro" id="IPR029069">
    <property type="entry name" value="HotDog_dom_sf"/>
</dbReference>
<evidence type="ECO:0000256" key="2">
    <source>
        <dbReference type="ARBA" id="ARBA00022801"/>
    </source>
</evidence>
<gene>
    <name evidence="3" type="ORF">HNR59_003960</name>
</gene>
<name>A0A7W9VXN9_9HYPH</name>
<dbReference type="AlphaFoldDB" id="A0A7W9VXN9"/>
<keyword evidence="2 3" id="KW-0378">Hydrolase</keyword>
<comment type="caution">
    <text evidence="3">The sequence shown here is derived from an EMBL/GenBank/DDBJ whole genome shotgun (WGS) entry which is preliminary data.</text>
</comment>
<sequence>MDPLGHVNNSIYATLFEQNRVEFQSQPGGFREAAGQTVVLATMTIDFLCEMHWPGTVEIGLGVGRLGTSSFDIEQEISRDGALIARGRCTQVLIDSAQRRPVPLSSEQRLRLSRWMACHKV</sequence>
<keyword evidence="4" id="KW-1185">Reference proteome</keyword>
<accession>A0A7W9VXN9</accession>
<evidence type="ECO:0000256" key="1">
    <source>
        <dbReference type="ARBA" id="ARBA00005953"/>
    </source>
</evidence>
<dbReference type="CDD" id="cd00586">
    <property type="entry name" value="4HBT"/>
    <property type="match status" value="1"/>
</dbReference>
<dbReference type="EC" id="3.1.2.-" evidence="3"/>
<dbReference type="PANTHER" id="PTHR31793:SF27">
    <property type="entry name" value="NOVEL THIOESTERASE SUPERFAMILY DOMAIN AND SAPOSIN A-TYPE DOMAIN CONTAINING PROTEIN (0610012H03RIK)"/>
    <property type="match status" value="1"/>
</dbReference>
<dbReference type="RefSeq" id="WP_183832813.1">
    <property type="nucleotide sequence ID" value="NZ_JACHEU010000006.1"/>
</dbReference>
<dbReference type="PANTHER" id="PTHR31793">
    <property type="entry name" value="4-HYDROXYBENZOYL-COA THIOESTERASE FAMILY MEMBER"/>
    <property type="match status" value="1"/>
</dbReference>
<dbReference type="InterPro" id="IPR050563">
    <property type="entry name" value="4-hydroxybenzoyl-CoA_TE"/>
</dbReference>